<feature type="non-terminal residue" evidence="2">
    <location>
        <position position="95"/>
    </location>
</feature>
<comment type="caution">
    <text evidence="2">The sequence shown here is derived from an EMBL/GenBank/DDBJ whole genome shotgun (WGS) entry which is preliminary data.</text>
</comment>
<dbReference type="EMBL" id="CAUYUJ010020280">
    <property type="protein sequence ID" value="CAK0897072.1"/>
    <property type="molecule type" value="Genomic_DNA"/>
</dbReference>
<reference evidence="2" key="1">
    <citation type="submission" date="2023-10" db="EMBL/GenBank/DDBJ databases">
        <authorList>
            <person name="Chen Y."/>
            <person name="Shah S."/>
            <person name="Dougan E. K."/>
            <person name="Thang M."/>
            <person name="Chan C."/>
        </authorList>
    </citation>
    <scope>NUCLEOTIDE SEQUENCE [LARGE SCALE GENOMIC DNA]</scope>
</reference>
<dbReference type="Proteomes" id="UP001189429">
    <property type="component" value="Unassembled WGS sequence"/>
</dbReference>
<proteinExistence type="predicted"/>
<keyword evidence="3" id="KW-1185">Reference proteome</keyword>
<gene>
    <name evidence="2" type="ORF">PCOR1329_LOCUS75354</name>
</gene>
<sequence length="95" mass="10121">MIMGRKKSANGIVGATARRFGTGAASKQRRSRRGRGGRPPAAPKAAPREPATRPPRAAVGLGAEICGHILDLTYAEPDGARTFRVRVLKFDQVRG</sequence>
<accession>A0ABN9XGE6</accession>
<organism evidence="2 3">
    <name type="scientific">Prorocentrum cordatum</name>
    <dbReference type="NCBI Taxonomy" id="2364126"/>
    <lineage>
        <taxon>Eukaryota</taxon>
        <taxon>Sar</taxon>
        <taxon>Alveolata</taxon>
        <taxon>Dinophyceae</taxon>
        <taxon>Prorocentrales</taxon>
        <taxon>Prorocentraceae</taxon>
        <taxon>Prorocentrum</taxon>
    </lineage>
</organism>
<evidence type="ECO:0000313" key="3">
    <source>
        <dbReference type="Proteomes" id="UP001189429"/>
    </source>
</evidence>
<feature type="compositionally biased region" description="Low complexity" evidence="1">
    <location>
        <begin position="14"/>
        <end position="26"/>
    </location>
</feature>
<evidence type="ECO:0000256" key="1">
    <source>
        <dbReference type="SAM" id="MobiDB-lite"/>
    </source>
</evidence>
<feature type="compositionally biased region" description="Basic residues" evidence="1">
    <location>
        <begin position="27"/>
        <end position="36"/>
    </location>
</feature>
<evidence type="ECO:0000313" key="2">
    <source>
        <dbReference type="EMBL" id="CAK0897072.1"/>
    </source>
</evidence>
<protein>
    <submittedName>
        <fullName evidence="2">Uncharacterized protein</fullName>
    </submittedName>
</protein>
<name>A0ABN9XGE6_9DINO</name>
<feature type="region of interest" description="Disordered" evidence="1">
    <location>
        <begin position="1"/>
        <end position="56"/>
    </location>
</feature>